<protein>
    <submittedName>
        <fullName evidence="1">Uncharacterized protein</fullName>
    </submittedName>
</protein>
<gene>
    <name evidence="1" type="ORF">ALQ33_200091</name>
</gene>
<dbReference type="Proteomes" id="UP000279372">
    <property type="component" value="Unassembled WGS sequence"/>
</dbReference>
<organism evidence="1 2">
    <name type="scientific">Pseudomonas syringae pv. philadelphi</name>
    <dbReference type="NCBI Taxonomy" id="251706"/>
    <lineage>
        <taxon>Bacteria</taxon>
        <taxon>Pseudomonadati</taxon>
        <taxon>Pseudomonadota</taxon>
        <taxon>Gammaproteobacteria</taxon>
        <taxon>Pseudomonadales</taxon>
        <taxon>Pseudomonadaceae</taxon>
        <taxon>Pseudomonas</taxon>
    </lineage>
</organism>
<dbReference type="EMBL" id="RBQB01000004">
    <property type="protein sequence ID" value="RMO98676.1"/>
    <property type="molecule type" value="Genomic_DNA"/>
</dbReference>
<dbReference type="AlphaFoldDB" id="A0A3M3ZVK0"/>
<name>A0A3M3ZVK0_9PSED</name>
<evidence type="ECO:0000313" key="2">
    <source>
        <dbReference type="Proteomes" id="UP000279372"/>
    </source>
</evidence>
<accession>A0A3M3ZVK0</accession>
<comment type="caution">
    <text evidence="1">The sequence shown here is derived from an EMBL/GenBank/DDBJ whole genome shotgun (WGS) entry which is preliminary data.</text>
</comment>
<proteinExistence type="predicted"/>
<reference evidence="1 2" key="1">
    <citation type="submission" date="2018-08" db="EMBL/GenBank/DDBJ databases">
        <title>Recombination of ecologically and evolutionarily significant loci maintains genetic cohesion in the Pseudomonas syringae species complex.</title>
        <authorList>
            <person name="Dillon M."/>
            <person name="Thakur S."/>
            <person name="Almeida R.N.D."/>
            <person name="Weir B.S."/>
            <person name="Guttman D.S."/>
        </authorList>
    </citation>
    <scope>NUCLEOTIDE SEQUENCE [LARGE SCALE GENOMIC DNA]</scope>
    <source>
        <strain evidence="1 2">ICMP 8902</strain>
    </source>
</reference>
<sequence>MRRPVGNTPRPTVHPQVVIDPGISRQIGFQLQVDQMNKGVAAHRNDLTLLLGERVLNELVRRTISTSMA</sequence>
<evidence type="ECO:0000313" key="1">
    <source>
        <dbReference type="EMBL" id="RMO98676.1"/>
    </source>
</evidence>